<evidence type="ECO:0000313" key="3">
    <source>
        <dbReference type="Proteomes" id="UP000266234"/>
    </source>
</evidence>
<accession>A0A395RU70</accession>
<name>A0A395RU70_9HYPO</name>
<dbReference type="OrthoDB" id="1715191at2759"/>
<organism evidence="2 3">
    <name type="scientific">Fusarium longipes</name>
    <dbReference type="NCBI Taxonomy" id="694270"/>
    <lineage>
        <taxon>Eukaryota</taxon>
        <taxon>Fungi</taxon>
        <taxon>Dikarya</taxon>
        <taxon>Ascomycota</taxon>
        <taxon>Pezizomycotina</taxon>
        <taxon>Sordariomycetes</taxon>
        <taxon>Hypocreomycetidae</taxon>
        <taxon>Hypocreales</taxon>
        <taxon>Nectriaceae</taxon>
        <taxon>Fusarium</taxon>
    </lineage>
</organism>
<proteinExistence type="inferred from homology"/>
<dbReference type="SUPFAM" id="SSF75011">
    <property type="entry name" value="3-carboxy-cis,cis-mucoante lactonizing enzyme"/>
    <property type="match status" value="1"/>
</dbReference>
<dbReference type="PANTHER" id="PTHR30344">
    <property type="entry name" value="6-PHOSPHOGLUCONOLACTONASE-RELATED"/>
    <property type="match status" value="1"/>
</dbReference>
<reference evidence="2 3" key="1">
    <citation type="journal article" date="2018" name="PLoS Pathog.">
        <title>Evolution of structural diversity of trichothecenes, a family of toxins produced by plant pathogenic and entomopathogenic fungi.</title>
        <authorList>
            <person name="Proctor R.H."/>
            <person name="McCormick S.P."/>
            <person name="Kim H.S."/>
            <person name="Cardoza R.E."/>
            <person name="Stanley A.M."/>
            <person name="Lindo L."/>
            <person name="Kelly A."/>
            <person name="Brown D.W."/>
            <person name="Lee T."/>
            <person name="Vaughan M.M."/>
            <person name="Alexander N.J."/>
            <person name="Busman M."/>
            <person name="Gutierrez S."/>
        </authorList>
    </citation>
    <scope>NUCLEOTIDE SEQUENCE [LARGE SCALE GENOMIC DNA]</scope>
    <source>
        <strain evidence="2 3">NRRL 20695</strain>
    </source>
</reference>
<protein>
    <submittedName>
        <fullName evidence="2">Carboxy-cis,cis-muconate cyclase</fullName>
    </submittedName>
</protein>
<gene>
    <name evidence="2" type="ORF">FLONG3_9836</name>
</gene>
<comment type="caution">
    <text evidence="2">The sequence shown here is derived from an EMBL/GenBank/DDBJ whole genome shotgun (WGS) entry which is preliminary data.</text>
</comment>
<dbReference type="InterPro" id="IPR015943">
    <property type="entry name" value="WD40/YVTN_repeat-like_dom_sf"/>
</dbReference>
<dbReference type="STRING" id="694270.A0A395RU70"/>
<keyword evidence="3" id="KW-1185">Reference proteome</keyword>
<dbReference type="InterPro" id="IPR050282">
    <property type="entry name" value="Cycloisomerase_2"/>
</dbReference>
<comment type="similarity">
    <text evidence="1">Belongs to the cycloisomerase 2 family.</text>
</comment>
<dbReference type="InterPro" id="IPR019405">
    <property type="entry name" value="Lactonase_7-beta_prop"/>
</dbReference>
<dbReference type="AlphaFoldDB" id="A0A395RU70"/>
<dbReference type="Gene3D" id="2.130.10.10">
    <property type="entry name" value="YVTN repeat-like/Quinoprotein amine dehydrogenase"/>
    <property type="match status" value="1"/>
</dbReference>
<sequence>MPSFHPHHDVYVKLPRNRDASFRPNRRKYLDGNCFFSGSSIVGIEFDDEAHSLTLVKNISSASGDSSRWITLDARKRNLYVATTGYIQSYKISKDLGLTYKSNVSLSSDCDHANFITASSKSPFAVFGTPYGGSGCPTVAISVDQAGTLKNSFTEATYNTKCGVHGTALSPKDDFLYSADDMGNAVWVHSYDRESGKVEEVQYLAAEEGSNPRHLTVHPNGKWVYVVYEEANSIAAYQRNTKTGKLEFRNETYSLLPTGFTNSSSYWADEVLLSMPAEGSSPKYLLAATRSRDTDVPGYVSAFSLDAKTGGIKEQLFLQETTSSGGQANAVSPASFSEDYFAITDSGSNFIEVWKIKDKSAAAVAHLDIENGPANAVWYS</sequence>
<dbReference type="GO" id="GO:0017057">
    <property type="term" value="F:6-phosphogluconolactonase activity"/>
    <property type="evidence" value="ECO:0007669"/>
    <property type="project" value="TreeGrafter"/>
</dbReference>
<evidence type="ECO:0000313" key="2">
    <source>
        <dbReference type="EMBL" id="RGP63623.1"/>
    </source>
</evidence>
<dbReference type="EMBL" id="PXOG01000266">
    <property type="protein sequence ID" value="RGP63623.1"/>
    <property type="molecule type" value="Genomic_DNA"/>
</dbReference>
<dbReference type="Proteomes" id="UP000266234">
    <property type="component" value="Unassembled WGS sequence"/>
</dbReference>
<evidence type="ECO:0000256" key="1">
    <source>
        <dbReference type="ARBA" id="ARBA00005564"/>
    </source>
</evidence>
<dbReference type="Pfam" id="PF10282">
    <property type="entry name" value="Lactonase"/>
    <property type="match status" value="1"/>
</dbReference>
<dbReference type="PANTHER" id="PTHR30344:SF4">
    <property type="entry name" value="CYCLASE, PUTATIVE (AFU_ORTHOLOGUE AFUA_6G11580)-RELATED"/>
    <property type="match status" value="1"/>
</dbReference>